<keyword evidence="2" id="KW-0472">Membrane</keyword>
<gene>
    <name evidence="4" type="ORF">E1161_06395</name>
</gene>
<keyword evidence="2" id="KW-0812">Transmembrane</keyword>
<evidence type="ECO:0000313" key="5">
    <source>
        <dbReference type="Proteomes" id="UP000294744"/>
    </source>
</evidence>
<dbReference type="Pfam" id="PF26056">
    <property type="entry name" value="DUF8017"/>
    <property type="match status" value="1"/>
</dbReference>
<name>A0A4R4URU1_9PSEU</name>
<comment type="caution">
    <text evidence="4">The sequence shown here is derived from an EMBL/GenBank/DDBJ whole genome shotgun (WGS) entry which is preliminary data.</text>
</comment>
<dbReference type="OrthoDB" id="3614545at2"/>
<protein>
    <recommendedName>
        <fullName evidence="3">DUF8017 domain-containing protein</fullName>
    </recommendedName>
</protein>
<keyword evidence="2" id="KW-1133">Transmembrane helix</keyword>
<dbReference type="InterPro" id="IPR058330">
    <property type="entry name" value="DUF8017"/>
</dbReference>
<proteinExistence type="predicted"/>
<evidence type="ECO:0000256" key="2">
    <source>
        <dbReference type="SAM" id="Phobius"/>
    </source>
</evidence>
<dbReference type="Proteomes" id="UP000294744">
    <property type="component" value="Unassembled WGS sequence"/>
</dbReference>
<keyword evidence="5" id="KW-1185">Reference proteome</keyword>
<dbReference type="RefSeq" id="WP_132620597.1">
    <property type="nucleotide sequence ID" value="NZ_SMKV01000006.1"/>
</dbReference>
<reference evidence="4 5" key="1">
    <citation type="submission" date="2019-03" db="EMBL/GenBank/DDBJ databases">
        <title>Draft genome sequences of novel Actinobacteria.</title>
        <authorList>
            <person name="Sahin N."/>
            <person name="Ay H."/>
            <person name="Saygin H."/>
        </authorList>
    </citation>
    <scope>NUCLEOTIDE SEQUENCE [LARGE SCALE GENOMIC DNA]</scope>
    <source>
        <strain evidence="4 5">16K404</strain>
    </source>
</reference>
<evidence type="ECO:0000256" key="1">
    <source>
        <dbReference type="SAM" id="MobiDB-lite"/>
    </source>
</evidence>
<sequence>MSSPGGPWEPQRQYRGFDAFQQPQQGFEPPRREKRGWLVFALSLGAVVLIGAMAAVLVFGLRSQEAESQPPGPAPLPSTSAEPAVAGWRVVAVPKRRAVYDVPQDWEVEPNSENVHAVGPPEDAVTLTGVSHQQLGFCPGDDNSFRAMAGASARLGPDSTAVAAEAIGTFIGHAFTRDGVAPLVEQSPPEQLRLSGGLPATRINARVTLPAPAGCDARAVAVTTVATNNDGKSSVVFIAAADQDVPGAVTPATLNAIGGSLRPR</sequence>
<feature type="region of interest" description="Disordered" evidence="1">
    <location>
        <begin position="1"/>
        <end position="30"/>
    </location>
</feature>
<evidence type="ECO:0000259" key="3">
    <source>
        <dbReference type="Pfam" id="PF26056"/>
    </source>
</evidence>
<dbReference type="AlphaFoldDB" id="A0A4R4URU1"/>
<feature type="transmembrane region" description="Helical" evidence="2">
    <location>
        <begin position="37"/>
        <end position="61"/>
    </location>
</feature>
<organism evidence="4 5">
    <name type="scientific">Saccharopolyspora aridisoli</name>
    <dbReference type="NCBI Taxonomy" id="2530385"/>
    <lineage>
        <taxon>Bacteria</taxon>
        <taxon>Bacillati</taxon>
        <taxon>Actinomycetota</taxon>
        <taxon>Actinomycetes</taxon>
        <taxon>Pseudonocardiales</taxon>
        <taxon>Pseudonocardiaceae</taxon>
        <taxon>Saccharopolyspora</taxon>
    </lineage>
</organism>
<evidence type="ECO:0000313" key="4">
    <source>
        <dbReference type="EMBL" id="TDC94690.1"/>
    </source>
</evidence>
<dbReference type="EMBL" id="SMKV01000006">
    <property type="protein sequence ID" value="TDC94690.1"/>
    <property type="molecule type" value="Genomic_DNA"/>
</dbReference>
<feature type="domain" description="DUF8017" evidence="3">
    <location>
        <begin position="82"/>
        <end position="263"/>
    </location>
</feature>
<accession>A0A4R4URU1</accession>